<dbReference type="AlphaFoldDB" id="X1PFL2"/>
<feature type="non-terminal residue" evidence="2">
    <location>
        <position position="52"/>
    </location>
</feature>
<gene>
    <name evidence="2" type="ORF">S06H3_42332</name>
</gene>
<feature type="region of interest" description="Disordered" evidence="1">
    <location>
        <begin position="1"/>
        <end position="20"/>
    </location>
</feature>
<evidence type="ECO:0000256" key="1">
    <source>
        <dbReference type="SAM" id="MobiDB-lite"/>
    </source>
</evidence>
<dbReference type="EMBL" id="BARV01026163">
    <property type="protein sequence ID" value="GAI37820.1"/>
    <property type="molecule type" value="Genomic_DNA"/>
</dbReference>
<accession>X1PFL2</accession>
<organism evidence="2">
    <name type="scientific">marine sediment metagenome</name>
    <dbReference type="NCBI Taxonomy" id="412755"/>
    <lineage>
        <taxon>unclassified sequences</taxon>
        <taxon>metagenomes</taxon>
        <taxon>ecological metagenomes</taxon>
    </lineage>
</organism>
<evidence type="ECO:0000313" key="2">
    <source>
        <dbReference type="EMBL" id="GAI37820.1"/>
    </source>
</evidence>
<proteinExistence type="predicted"/>
<comment type="caution">
    <text evidence="2">The sequence shown here is derived from an EMBL/GenBank/DDBJ whole genome shotgun (WGS) entry which is preliminary data.</text>
</comment>
<protein>
    <submittedName>
        <fullName evidence="2">Uncharacterized protein</fullName>
    </submittedName>
</protein>
<reference evidence="2" key="1">
    <citation type="journal article" date="2014" name="Front. Microbiol.">
        <title>High frequency of phylogenetically diverse reductive dehalogenase-homologous genes in deep subseafloor sedimentary metagenomes.</title>
        <authorList>
            <person name="Kawai M."/>
            <person name="Futagami T."/>
            <person name="Toyoda A."/>
            <person name="Takaki Y."/>
            <person name="Nishi S."/>
            <person name="Hori S."/>
            <person name="Arai W."/>
            <person name="Tsubouchi T."/>
            <person name="Morono Y."/>
            <person name="Uchiyama I."/>
            <person name="Ito T."/>
            <person name="Fujiyama A."/>
            <person name="Inagaki F."/>
            <person name="Takami H."/>
        </authorList>
    </citation>
    <scope>NUCLEOTIDE SEQUENCE</scope>
    <source>
        <strain evidence="2">Expedition CK06-06</strain>
    </source>
</reference>
<name>X1PFL2_9ZZZZ</name>
<sequence length="52" mass="5748">MRDIRAEAVSQGKWGNPSHGGALHHIMEIAASPKLKQNRTGWINGDLKVKKN</sequence>